<name>A0ABT8GA69_9MICO</name>
<evidence type="ECO:0000313" key="1">
    <source>
        <dbReference type="EMBL" id="MDN4476028.1"/>
    </source>
</evidence>
<dbReference type="Proteomes" id="UP001172728">
    <property type="component" value="Unassembled WGS sequence"/>
</dbReference>
<evidence type="ECO:0000313" key="2">
    <source>
        <dbReference type="Proteomes" id="UP001172728"/>
    </source>
</evidence>
<protein>
    <submittedName>
        <fullName evidence="1">Uncharacterized protein</fullName>
    </submittedName>
</protein>
<sequence length="196" mass="19055">MSEGMTRLGRAAGAAALSTFSALALHVLAGGHAPSLLAVAVPLAASFAVAAQLAGRPLGRWRLAAILAASQLALHTSFSLGAVEAPALTGHAGHDPAALAAALGTPAAHAHAASMPLAHVLAGALTFVGIRRAGALLRALARLAALVARALLAGLSLSPDDAPAPGRRIVPAPRASGAVVSALLASLPSRAPPVAA</sequence>
<dbReference type="RefSeq" id="WP_301133750.1">
    <property type="nucleotide sequence ID" value="NZ_JAUHPW010000006.1"/>
</dbReference>
<comment type="caution">
    <text evidence="1">The sequence shown here is derived from an EMBL/GenBank/DDBJ whole genome shotgun (WGS) entry which is preliminary data.</text>
</comment>
<gene>
    <name evidence="1" type="ORF">QQX09_09200</name>
</gene>
<reference evidence="1" key="1">
    <citation type="submission" date="2023-06" db="EMBL/GenBank/DDBJ databases">
        <title>Sysu t00192.</title>
        <authorList>
            <person name="Gao L."/>
            <person name="Fang B.-Z."/>
            <person name="Li W.-J."/>
        </authorList>
    </citation>
    <scope>NUCLEOTIDE SEQUENCE</scope>
    <source>
        <strain evidence="1">SYSU T00192</strain>
    </source>
</reference>
<keyword evidence="2" id="KW-1185">Reference proteome</keyword>
<proteinExistence type="predicted"/>
<accession>A0ABT8GA69</accession>
<organism evidence="1 2">
    <name type="scientific">Demequina litoralis</name>
    <dbReference type="NCBI Taxonomy" id="3051660"/>
    <lineage>
        <taxon>Bacteria</taxon>
        <taxon>Bacillati</taxon>
        <taxon>Actinomycetota</taxon>
        <taxon>Actinomycetes</taxon>
        <taxon>Micrococcales</taxon>
        <taxon>Demequinaceae</taxon>
        <taxon>Demequina</taxon>
    </lineage>
</organism>
<dbReference type="EMBL" id="JAUHPW010000006">
    <property type="protein sequence ID" value="MDN4476028.1"/>
    <property type="molecule type" value="Genomic_DNA"/>
</dbReference>